<protein>
    <submittedName>
        <fullName evidence="6">FMN reductase</fullName>
    </submittedName>
</protein>
<dbReference type="STRING" id="511.UZ73_10115"/>
<proteinExistence type="inferred from homology"/>
<accession>A0A2U2BFG8</accession>
<dbReference type="InterPro" id="IPR051814">
    <property type="entry name" value="NAD(P)H-dep_FMN_reductase"/>
</dbReference>
<gene>
    <name evidence="6" type="primary">msuE</name>
    <name evidence="6" type="ORF">DF183_18495</name>
</gene>
<dbReference type="InterPro" id="IPR019912">
    <property type="entry name" value="FMN_Rdtase_MsuE-like"/>
</dbReference>
<evidence type="ECO:0000256" key="1">
    <source>
        <dbReference type="ARBA" id="ARBA00005990"/>
    </source>
</evidence>
<reference evidence="6 7" key="1">
    <citation type="submission" date="2018-05" db="EMBL/GenBank/DDBJ databases">
        <title>Genome Sequence of an Efficient Indole-Degrading Bacterium, Alcaligenes sp.YBY.</title>
        <authorList>
            <person name="Yang B."/>
        </authorList>
    </citation>
    <scope>NUCLEOTIDE SEQUENCE [LARGE SCALE GENOMIC DNA]</scope>
    <source>
        <strain evidence="6 7">YBY</strain>
    </source>
</reference>
<evidence type="ECO:0000256" key="3">
    <source>
        <dbReference type="ARBA" id="ARBA00022643"/>
    </source>
</evidence>
<dbReference type="NCBIfam" id="TIGR03566">
    <property type="entry name" value="FMN_reduc_MsuE"/>
    <property type="match status" value="1"/>
</dbReference>
<keyword evidence="2" id="KW-0285">Flavoprotein</keyword>
<name>A0A2U2BFG8_ALCFA</name>
<sequence length="195" mass="21053">MSRPLKTVIVNGSLHRPSRTQVLLDALRDTLNDQLALDVQNIELVSLLPELGAALSTDALPSHAHQAIQAIEQADFLIVGSPIFRAGIPGLLKHLFDLVDMNALNGTPVLLAATGGSQRHALVIEHQLRPLFSFFQSLTLPIGVYATPEEIQDGEVNSAALQQHIQRTVDLAVPVLHSIQARLPLQNTVLEAQAA</sequence>
<dbReference type="RefSeq" id="WP_109089860.1">
    <property type="nucleotide sequence ID" value="NZ_QEXO01000005.1"/>
</dbReference>
<comment type="similarity">
    <text evidence="1">Belongs to the SsuE family.</text>
</comment>
<dbReference type="GO" id="GO:0016491">
    <property type="term" value="F:oxidoreductase activity"/>
    <property type="evidence" value="ECO:0007669"/>
    <property type="project" value="UniProtKB-KW"/>
</dbReference>
<organism evidence="6 7">
    <name type="scientific">Alcaligenes faecalis</name>
    <dbReference type="NCBI Taxonomy" id="511"/>
    <lineage>
        <taxon>Bacteria</taxon>
        <taxon>Pseudomonadati</taxon>
        <taxon>Pseudomonadota</taxon>
        <taxon>Betaproteobacteria</taxon>
        <taxon>Burkholderiales</taxon>
        <taxon>Alcaligenaceae</taxon>
        <taxon>Alcaligenes</taxon>
    </lineage>
</organism>
<dbReference type="AlphaFoldDB" id="A0A2U2BFG8"/>
<dbReference type="EMBL" id="QEXO01000005">
    <property type="protein sequence ID" value="PWE12754.1"/>
    <property type="molecule type" value="Genomic_DNA"/>
</dbReference>
<evidence type="ECO:0000256" key="4">
    <source>
        <dbReference type="ARBA" id="ARBA00023002"/>
    </source>
</evidence>
<dbReference type="PANTHER" id="PTHR43408:SF2">
    <property type="entry name" value="FMN REDUCTASE (NADPH)"/>
    <property type="match status" value="1"/>
</dbReference>
<dbReference type="PANTHER" id="PTHR43408">
    <property type="entry name" value="FMN REDUCTASE (NADPH)"/>
    <property type="match status" value="1"/>
</dbReference>
<evidence type="ECO:0000256" key="2">
    <source>
        <dbReference type="ARBA" id="ARBA00022630"/>
    </source>
</evidence>
<dbReference type="Pfam" id="PF03358">
    <property type="entry name" value="FMN_red"/>
    <property type="match status" value="1"/>
</dbReference>
<dbReference type="SUPFAM" id="SSF52218">
    <property type="entry name" value="Flavoproteins"/>
    <property type="match status" value="1"/>
</dbReference>
<evidence type="ECO:0000313" key="7">
    <source>
        <dbReference type="Proteomes" id="UP000245216"/>
    </source>
</evidence>
<dbReference type="InterPro" id="IPR005025">
    <property type="entry name" value="FMN_Rdtase-like_dom"/>
</dbReference>
<dbReference type="Gene3D" id="3.40.50.360">
    <property type="match status" value="1"/>
</dbReference>
<dbReference type="InterPro" id="IPR029039">
    <property type="entry name" value="Flavoprotein-like_sf"/>
</dbReference>
<keyword evidence="3" id="KW-0288">FMN</keyword>
<dbReference type="Proteomes" id="UP000245216">
    <property type="component" value="Unassembled WGS sequence"/>
</dbReference>
<feature type="domain" description="NADPH-dependent FMN reductase-like" evidence="5">
    <location>
        <begin position="6"/>
        <end position="149"/>
    </location>
</feature>
<keyword evidence="4" id="KW-0560">Oxidoreductase</keyword>
<evidence type="ECO:0000313" key="6">
    <source>
        <dbReference type="EMBL" id="PWE12754.1"/>
    </source>
</evidence>
<comment type="caution">
    <text evidence="6">The sequence shown here is derived from an EMBL/GenBank/DDBJ whole genome shotgun (WGS) entry which is preliminary data.</text>
</comment>
<evidence type="ECO:0000259" key="5">
    <source>
        <dbReference type="Pfam" id="PF03358"/>
    </source>
</evidence>
<reference evidence="6 7" key="2">
    <citation type="submission" date="2018-05" db="EMBL/GenBank/DDBJ databases">
        <authorList>
            <person name="Lanie J.A."/>
            <person name="Ng W.-L."/>
            <person name="Kazmierczak K.M."/>
            <person name="Andrzejewski T.M."/>
            <person name="Davidsen T.M."/>
            <person name="Wayne K.J."/>
            <person name="Tettelin H."/>
            <person name="Glass J.I."/>
            <person name="Rusch D."/>
            <person name="Podicherti R."/>
            <person name="Tsui H.-C.T."/>
            <person name="Winkler M.E."/>
        </authorList>
    </citation>
    <scope>NUCLEOTIDE SEQUENCE [LARGE SCALE GENOMIC DNA]</scope>
    <source>
        <strain evidence="6 7">YBY</strain>
    </source>
</reference>